<proteinExistence type="predicted"/>
<dbReference type="Proteomes" id="UP000076727">
    <property type="component" value="Unassembled WGS sequence"/>
</dbReference>
<organism evidence="2 3">
    <name type="scientific">Daedalea quercina L-15889</name>
    <dbReference type="NCBI Taxonomy" id="1314783"/>
    <lineage>
        <taxon>Eukaryota</taxon>
        <taxon>Fungi</taxon>
        <taxon>Dikarya</taxon>
        <taxon>Basidiomycota</taxon>
        <taxon>Agaricomycotina</taxon>
        <taxon>Agaricomycetes</taxon>
        <taxon>Polyporales</taxon>
        <taxon>Fomitopsis</taxon>
    </lineage>
</organism>
<name>A0A165MFD5_9APHY</name>
<dbReference type="AlphaFoldDB" id="A0A165MFD5"/>
<keyword evidence="3" id="KW-1185">Reference proteome</keyword>
<reference evidence="2 3" key="1">
    <citation type="journal article" date="2016" name="Mol. Biol. Evol.">
        <title>Comparative Genomics of Early-Diverging Mushroom-Forming Fungi Provides Insights into the Origins of Lignocellulose Decay Capabilities.</title>
        <authorList>
            <person name="Nagy L.G."/>
            <person name="Riley R."/>
            <person name="Tritt A."/>
            <person name="Adam C."/>
            <person name="Daum C."/>
            <person name="Floudas D."/>
            <person name="Sun H."/>
            <person name="Yadav J.S."/>
            <person name="Pangilinan J."/>
            <person name="Larsson K.H."/>
            <person name="Matsuura K."/>
            <person name="Barry K."/>
            <person name="Labutti K."/>
            <person name="Kuo R."/>
            <person name="Ohm R.A."/>
            <person name="Bhattacharya S.S."/>
            <person name="Shirouzu T."/>
            <person name="Yoshinaga Y."/>
            <person name="Martin F.M."/>
            <person name="Grigoriev I.V."/>
            <person name="Hibbett D.S."/>
        </authorList>
    </citation>
    <scope>NUCLEOTIDE SEQUENCE [LARGE SCALE GENOMIC DNA]</scope>
    <source>
        <strain evidence="2 3">L-15889</strain>
    </source>
</reference>
<evidence type="ECO:0000313" key="3">
    <source>
        <dbReference type="Proteomes" id="UP000076727"/>
    </source>
</evidence>
<feature type="region of interest" description="Disordered" evidence="1">
    <location>
        <begin position="144"/>
        <end position="167"/>
    </location>
</feature>
<protein>
    <submittedName>
        <fullName evidence="2">Uncharacterized protein</fullName>
    </submittedName>
</protein>
<dbReference type="OrthoDB" id="3244737at2759"/>
<accession>A0A165MFD5</accession>
<evidence type="ECO:0000313" key="2">
    <source>
        <dbReference type="EMBL" id="KZT65610.1"/>
    </source>
</evidence>
<sequence>MVRKMLPKLLYAYVPESFGIVDLEGAKGLPDRIRSQCESIKCAHELSGTYRNHIAQMVDEINQLHPKLEEDLVDALSTLPPILNATRTAEADLLSTMVEASLIKLSLIRTRTHISLYGHASPSRPQANMTRALATAIGKLRAKQRTQEEEEHELDAQLAASSRTWHA</sequence>
<evidence type="ECO:0000256" key="1">
    <source>
        <dbReference type="SAM" id="MobiDB-lite"/>
    </source>
</evidence>
<gene>
    <name evidence="2" type="ORF">DAEQUDRAFT_515589</name>
</gene>
<dbReference type="EMBL" id="KV429102">
    <property type="protein sequence ID" value="KZT65610.1"/>
    <property type="molecule type" value="Genomic_DNA"/>
</dbReference>